<dbReference type="InterPro" id="IPR050131">
    <property type="entry name" value="Peptidase_S8_subtilisin-like"/>
</dbReference>
<keyword evidence="2 6" id="KW-0645">Protease</keyword>
<dbReference type="EMBL" id="JAZDRP010000015">
    <property type="protein sequence ID" value="MEE2527391.1"/>
    <property type="molecule type" value="Genomic_DNA"/>
</dbReference>
<feature type="domain" description="Bacterial Ig-like" evidence="10">
    <location>
        <begin position="2086"/>
        <end position="2139"/>
    </location>
</feature>
<dbReference type="PANTHER" id="PTHR43806">
    <property type="entry name" value="PEPTIDASE S8"/>
    <property type="match status" value="1"/>
</dbReference>
<feature type="signal peptide" evidence="8">
    <location>
        <begin position="1"/>
        <end position="24"/>
    </location>
</feature>
<feature type="active site" description="Charge relay system" evidence="6">
    <location>
        <position position="433"/>
    </location>
</feature>
<feature type="non-terminal residue" evidence="11">
    <location>
        <position position="2196"/>
    </location>
</feature>
<dbReference type="SUPFAM" id="SSF101908">
    <property type="entry name" value="Putative isomerase YbhE"/>
    <property type="match status" value="1"/>
</dbReference>
<feature type="domain" description="Bacterial Ig-like" evidence="10">
    <location>
        <begin position="1672"/>
        <end position="1757"/>
    </location>
</feature>
<evidence type="ECO:0000256" key="2">
    <source>
        <dbReference type="ARBA" id="ARBA00022670"/>
    </source>
</evidence>
<dbReference type="InterPro" id="IPR023827">
    <property type="entry name" value="Peptidase_S8_Asp-AS"/>
</dbReference>
<evidence type="ECO:0000256" key="1">
    <source>
        <dbReference type="ARBA" id="ARBA00011073"/>
    </source>
</evidence>
<protein>
    <submittedName>
        <fullName evidence="11">Ig-like domain-containing protein</fullName>
    </submittedName>
</protein>
<evidence type="ECO:0000256" key="6">
    <source>
        <dbReference type="PROSITE-ProRule" id="PRU01240"/>
    </source>
</evidence>
<dbReference type="InterPro" id="IPR036852">
    <property type="entry name" value="Peptidase_S8/S53_dom_sf"/>
</dbReference>
<accession>A0ABU7LU00</accession>
<feature type="domain" description="Bacterial Ig-like" evidence="10">
    <location>
        <begin position="1767"/>
        <end position="1856"/>
    </location>
</feature>
<evidence type="ECO:0000256" key="5">
    <source>
        <dbReference type="ARBA" id="ARBA00022825"/>
    </source>
</evidence>
<dbReference type="InterPro" id="IPR015943">
    <property type="entry name" value="WD40/YVTN_repeat-like_dom_sf"/>
</dbReference>
<feature type="domain" description="Bacterial Ig-like" evidence="10">
    <location>
        <begin position="1976"/>
        <end position="2081"/>
    </location>
</feature>
<evidence type="ECO:0000256" key="3">
    <source>
        <dbReference type="ARBA" id="ARBA00022729"/>
    </source>
</evidence>
<dbReference type="InterPro" id="IPR023828">
    <property type="entry name" value="Peptidase_S8_Ser-AS"/>
</dbReference>
<dbReference type="Gene3D" id="2.130.10.10">
    <property type="entry name" value="YVTN repeat-like/Quinoprotein amine dehydrogenase"/>
    <property type="match status" value="1"/>
</dbReference>
<evidence type="ECO:0000259" key="9">
    <source>
        <dbReference type="Pfam" id="PF00082"/>
    </source>
</evidence>
<dbReference type="Pfam" id="PF00082">
    <property type="entry name" value="Peptidase_S8"/>
    <property type="match status" value="1"/>
</dbReference>
<comment type="caution">
    <text evidence="11">The sequence shown here is derived from an EMBL/GenBank/DDBJ whole genome shotgun (WGS) entry which is preliminary data.</text>
</comment>
<evidence type="ECO:0000256" key="7">
    <source>
        <dbReference type="RuleBase" id="RU003355"/>
    </source>
</evidence>
<proteinExistence type="inferred from homology"/>
<dbReference type="Pfam" id="PF10282">
    <property type="entry name" value="Lactonase"/>
    <property type="match status" value="1"/>
</dbReference>
<feature type="domain" description="Peptidase S8/S53" evidence="9">
    <location>
        <begin position="173"/>
        <end position="466"/>
    </location>
</feature>
<evidence type="ECO:0000313" key="11">
    <source>
        <dbReference type="EMBL" id="MEE2527391.1"/>
    </source>
</evidence>
<sequence>MTITLRVSTLVSACFLLLFGTAHGQDSSTVADADLASMPEGIDANMAARLETNGRYPVIVSFDYDMPARDGAAAEISAGQVESRLAWQRSIIERAIGVNVTDLSAPLNGTPRLRREYQSIAAVAMFLTADEISALNADPAVSAVQLDELSAPQTDGTIPLIGADDLHTPGLTGSGVAIAILDTGVDHEHPMFSGRISESACFSSNVDGQATSFCPGGVEQDTTTADAGDDCPFTGDTATPVSGCGHGTHVAGIAAGASFLDTGSGDTLIGVAPGSNIYAVQVFSRFTDLCGGFGLSTPCTLSYTSDQIAALDWLYANRATNGVVSINMSLGGGNYTSFCNSDSRYSVINNLRTAGIATVIASGNSSYNNAVGAPACIEPAITVGATDNSDVVAGFSNSATMVDMLAPGVAINSAAPTVDDTLPGRARSINGTSMATPHVAGAWALLRAANPSATVDQIEAALESTGVNVTESPSGLVRPRIRVDLAHAALDTTAPRIASIARQTPTGSNTNADSITWRVTFNEPMQTVTNAMFGVTGTTGSLAVTNNSATQTDVTVSGGDMAALNATVTLAPVMSAPSLTNVANVADGGALELNGNRAVTTAVVNGVTYLFAAGYFDDGISVFSVANNGNLTNVANVIDDATLKLDGVRSVTTAVVNGTTYLFAVGFDDDGISVFSVGNDGTLTNVANVSDDGTLTLNGAGSVTSAVVSGVTYLFVAGEFDDGVSVFSVANNGALTNVTNVVDSADASYELDGARSVATAVVNGLTYLFVAGATDDGVSVFSVASGGGLTNVANVADDATLELDSVSSLTTAVVNGVTYLFAGGLLDNGVSVFSVAAGGTLTNVANVTDDATIKLSGIWTVHTAVVNGVTYLFAAGANDDGTSVFSVANNGSLTNVANIADDATLRMDGVRSVTTAVVNAETYLFTAGDIDDGVSVFSFGPPIVRDLAGNVLANAAPTGTNENAFVLDNTAPRVTSITRQTPSTSPTNADSVTWLVSFNETVSGLDVSDFVLSGTTAGMTIPGTPASIDVAAAPGDLTQAVVTASGGNLAALNGTITLSFVAGQDIVDLAGNTLANTTPTGTNDNTYVVDNGAPRITSIERLYPNTLLTRADGVVWRVTFDEAVQNVDADDFTVSGTTGTLSVSIVNDANDVRHVTLSGGNMADLNGTVTLGIAGGQNIADLVGNALTNTTPTGTNENTYVMDNTPPLVTSIDFQNPATSPTNADSVTWRVTFNEAVQNITTGDFQVTQTTGSVSVGNVTSTTVDVTVSGGDMANSNSNPTLSFSAGQDITDTQGNALTNTSPQVTNNNFYNMDNSPPGVDIFFPLTAPTAANPTATWSLSFFENVNNLTVDDLQVEAPPHFTISNLRITNYTAPSSSARVLVDVVSNDGDNGTLSLNLRANTDLVDELGNGNGTNGWAPSYSGNNNNNQFTVDVTAPRLNLIARLSPVGERTNADSLVFMVNFSEPVSNVDTADFVVNGSTTATVTSVTPSAAPAGIDAAANGGSTDFEVTVSGGNLSNFNGVVGLDLAAAPTITDSAGNPVPIGEPATDETYDVRNIAPALASIVRLTPTDSSTNADSLTWRLTFSQIDGSFTLPANAFTVTGTDASVTSVQRFSIGLDVTVSGGSPGLGLSNLNGDVTLGLANSDFTDDYGNVMDRTIPAGAELTYSVDNTRPSVEILAPSDPVNAAFTASIVFSEAVSGFVLADLTVGNGTASNLSTSDNVTFTATITPTADGPVTVDVAADRATDAAGNNNWAAPQLSVTNDQTAPTVALSGPAGSVNAAFDVTVTFSEVVRGFGLDDIVVVNGSPSNLLTVTPRRVYTVTIAPTAEGPVTIDISDAVAADAAGNDNTAATQFSVINDLTAPTATSVSNVQPGTSPTNADTLIWAIYMSEGLSNLDPTDIQLSGTTATIAEITNPQPTLYAFTATGGDLADLNGAVTIGLAAGHNVSDEAGNALASLAPTGSPDDRSITLDNAAPTIVISGPPGPVSGAFTATFTFSEPVTGFAVGEIDMDNGVASDFTPLIPAGDGRSAPTTAQLAAVYTATITPEDDGLVTINVSGLVATDAAGNSNTGVSQPFSVNNDQTRPTLSITGPSGPVNTAFDVNFRFSESVTEFVLADIQVSNGVASNFQVVSSGCAVQGGAVEGVACDTVGGPQLVSATLFSATITPTTDGDVTVDVAADVAADAAGNNNT</sequence>
<comment type="similarity">
    <text evidence="1 6 7">Belongs to the peptidase S8 family.</text>
</comment>
<dbReference type="PROSITE" id="PS00137">
    <property type="entry name" value="SUBTILASE_HIS"/>
    <property type="match status" value="1"/>
</dbReference>
<dbReference type="PROSITE" id="PS00136">
    <property type="entry name" value="SUBTILASE_ASP"/>
    <property type="match status" value="1"/>
</dbReference>
<feature type="active site" description="Charge relay system" evidence="6">
    <location>
        <position position="246"/>
    </location>
</feature>
<keyword evidence="3 8" id="KW-0732">Signal</keyword>
<dbReference type="InterPro" id="IPR019405">
    <property type="entry name" value="Lactonase_7-beta_prop"/>
</dbReference>
<keyword evidence="12" id="KW-1185">Reference proteome</keyword>
<evidence type="ECO:0000256" key="8">
    <source>
        <dbReference type="SAM" id="SignalP"/>
    </source>
</evidence>
<feature type="chain" id="PRO_5046159216" evidence="8">
    <location>
        <begin position="25"/>
        <end position="2196"/>
    </location>
</feature>
<name>A0ABU7LU00_9PROT</name>
<dbReference type="Gene3D" id="3.40.50.200">
    <property type="entry name" value="Peptidase S8/S53 domain"/>
    <property type="match status" value="1"/>
</dbReference>
<dbReference type="InterPro" id="IPR022398">
    <property type="entry name" value="Peptidase_S8_His-AS"/>
</dbReference>
<organism evidence="11 12">
    <name type="scientific">Hyphobacterium lacteum</name>
    <dbReference type="NCBI Taxonomy" id="3116575"/>
    <lineage>
        <taxon>Bacteria</taxon>
        <taxon>Pseudomonadati</taxon>
        <taxon>Pseudomonadota</taxon>
        <taxon>Alphaproteobacteria</taxon>
        <taxon>Maricaulales</taxon>
        <taxon>Maricaulaceae</taxon>
        <taxon>Hyphobacterium</taxon>
    </lineage>
</organism>
<dbReference type="InterPro" id="IPR015500">
    <property type="entry name" value="Peptidase_S8_subtilisin-rel"/>
</dbReference>
<gene>
    <name evidence="11" type="ORF">V0U79_13575</name>
</gene>
<dbReference type="Proteomes" id="UP001354971">
    <property type="component" value="Unassembled WGS sequence"/>
</dbReference>
<keyword evidence="4 6" id="KW-0378">Hydrolase</keyword>
<dbReference type="SUPFAM" id="SSF52743">
    <property type="entry name" value="Subtilisin-like"/>
    <property type="match status" value="1"/>
</dbReference>
<feature type="active site" description="Charge relay system" evidence="6">
    <location>
        <position position="182"/>
    </location>
</feature>
<dbReference type="InterPro" id="IPR014755">
    <property type="entry name" value="Cu-Rt/internalin_Ig-like"/>
</dbReference>
<keyword evidence="5 6" id="KW-0720">Serine protease</keyword>
<dbReference type="PROSITE" id="PS00138">
    <property type="entry name" value="SUBTILASE_SER"/>
    <property type="match status" value="1"/>
</dbReference>
<evidence type="ECO:0000313" key="12">
    <source>
        <dbReference type="Proteomes" id="UP001354971"/>
    </source>
</evidence>
<dbReference type="PANTHER" id="PTHR43806:SF11">
    <property type="entry name" value="CEREVISIN-RELATED"/>
    <property type="match status" value="1"/>
</dbReference>
<dbReference type="InterPro" id="IPR044048">
    <property type="entry name" value="Big_12"/>
</dbReference>
<dbReference type="PRINTS" id="PR00723">
    <property type="entry name" value="SUBTILISIN"/>
</dbReference>
<dbReference type="Pfam" id="PF19078">
    <property type="entry name" value="Big_12"/>
    <property type="match status" value="4"/>
</dbReference>
<dbReference type="RefSeq" id="WP_330200051.1">
    <property type="nucleotide sequence ID" value="NZ_JAZDRP010000015.1"/>
</dbReference>
<dbReference type="Gene3D" id="2.60.40.1220">
    <property type="match status" value="1"/>
</dbReference>
<dbReference type="InterPro" id="IPR000209">
    <property type="entry name" value="Peptidase_S8/S53_dom"/>
</dbReference>
<reference evidence="11 12" key="1">
    <citation type="submission" date="2024-01" db="EMBL/GenBank/DDBJ databases">
        <title>Hyphobacterium bacterium isolated from marine sediment.</title>
        <authorList>
            <person name="Zhao S."/>
        </authorList>
    </citation>
    <scope>NUCLEOTIDE SEQUENCE [LARGE SCALE GENOMIC DNA]</scope>
    <source>
        <strain evidence="12">HN65</strain>
    </source>
</reference>
<evidence type="ECO:0000259" key="10">
    <source>
        <dbReference type="Pfam" id="PF19078"/>
    </source>
</evidence>
<dbReference type="PROSITE" id="PS51892">
    <property type="entry name" value="SUBTILASE"/>
    <property type="match status" value="1"/>
</dbReference>
<evidence type="ECO:0000256" key="4">
    <source>
        <dbReference type="ARBA" id="ARBA00022801"/>
    </source>
</evidence>